<dbReference type="EMBL" id="PRDG01000002">
    <property type="protein sequence ID" value="MBP2623057.1"/>
    <property type="molecule type" value="Genomic_DNA"/>
</dbReference>
<comment type="caution">
    <text evidence="1">The sequence shown here is derived from an EMBL/GenBank/DDBJ whole genome shotgun (WGS) entry which is preliminary data.</text>
</comment>
<gene>
    <name evidence="1" type="ORF">C4K46_03780</name>
</gene>
<name>A0ABS5B2J1_9STRE</name>
<evidence type="ECO:0000313" key="2">
    <source>
        <dbReference type="Proteomes" id="UP001519296"/>
    </source>
</evidence>
<organism evidence="1 2">
    <name type="scientific">Streptococcus oricebi</name>
    <dbReference type="NCBI Taxonomy" id="1547447"/>
    <lineage>
        <taxon>Bacteria</taxon>
        <taxon>Bacillati</taxon>
        <taxon>Bacillota</taxon>
        <taxon>Bacilli</taxon>
        <taxon>Lactobacillales</taxon>
        <taxon>Streptococcaceae</taxon>
        <taxon>Streptococcus</taxon>
    </lineage>
</organism>
<accession>A0ABS5B2J1</accession>
<dbReference type="Proteomes" id="UP001519296">
    <property type="component" value="Unassembled WGS sequence"/>
</dbReference>
<proteinExistence type="predicted"/>
<sequence>MFFMISSLKSNSILFAIYFYTETLKLSKSNLDKEENIKVFSPRKILKNPVISAFLEILLSPLIFIYPR</sequence>
<reference evidence="1 2" key="1">
    <citation type="submission" date="2018-02" db="EMBL/GenBank/DDBJ databases">
        <title>Draft genome sequence of Streptococcus oricebi CCUG 70868T type strain.</title>
        <authorList>
            <person name="Mendez V."/>
            <person name="Salva-Serra F."/>
            <person name="Jaen-Luchoro D."/>
            <person name="Gonzales-Siles L."/>
            <person name="Karlsson R."/>
            <person name="Engstrom-Jakobsson H."/>
            <person name="Busquets A."/>
            <person name="Gomila M."/>
            <person name="Pineiro-Iglesias B."/>
            <person name="Bennasar-Figueras A."/>
            <person name="Seeger M."/>
            <person name="Moore E."/>
        </authorList>
    </citation>
    <scope>NUCLEOTIDE SEQUENCE [LARGE SCALE GENOMIC DNA]</scope>
    <source>
        <strain evidence="1 2">CCUG 70868</strain>
    </source>
</reference>
<keyword evidence="2" id="KW-1185">Reference proteome</keyword>
<evidence type="ECO:0000313" key="1">
    <source>
        <dbReference type="EMBL" id="MBP2623057.1"/>
    </source>
</evidence>
<protein>
    <submittedName>
        <fullName evidence="1">Uncharacterized protein</fullName>
    </submittedName>
</protein>